<name>A0A3N7HTE6_9BURK</name>
<feature type="chain" id="PRO_5018040312" description="Solute-binding protein family 3/N-terminal domain-containing protein" evidence="1">
    <location>
        <begin position="23"/>
        <end position="252"/>
    </location>
</feature>
<evidence type="ECO:0000313" key="2">
    <source>
        <dbReference type="EMBL" id="RQP25588.1"/>
    </source>
</evidence>
<dbReference type="RefSeq" id="WP_124538242.1">
    <property type="nucleotide sequence ID" value="NZ_QUSW01000001.1"/>
</dbReference>
<dbReference type="OrthoDB" id="368476at2"/>
<dbReference type="Proteomes" id="UP000267464">
    <property type="component" value="Unassembled WGS sequence"/>
</dbReference>
<feature type="signal peptide" evidence="1">
    <location>
        <begin position="1"/>
        <end position="22"/>
    </location>
</feature>
<evidence type="ECO:0000313" key="3">
    <source>
        <dbReference type="Proteomes" id="UP000267464"/>
    </source>
</evidence>
<dbReference type="AlphaFoldDB" id="A0A3N7HTE6"/>
<protein>
    <recommendedName>
        <fullName evidence="4">Solute-binding protein family 3/N-terminal domain-containing protein</fullName>
    </recommendedName>
</protein>
<evidence type="ECO:0008006" key="4">
    <source>
        <dbReference type="Google" id="ProtNLM"/>
    </source>
</evidence>
<dbReference type="EMBL" id="QUSW01000001">
    <property type="protein sequence ID" value="RQP25588.1"/>
    <property type="molecule type" value="Genomic_DNA"/>
</dbReference>
<proteinExistence type="predicted"/>
<reference evidence="2 3" key="1">
    <citation type="submission" date="2018-08" db="EMBL/GenBank/DDBJ databases">
        <authorList>
            <person name="Khan S.A."/>
            <person name="Jeon C.O."/>
            <person name="Chun B.H."/>
            <person name="Jeong S.E."/>
        </authorList>
    </citation>
    <scope>NUCLEOTIDE SEQUENCE [LARGE SCALE GENOMIC DNA]</scope>
    <source>
        <strain evidence="2 3">S-16</strain>
    </source>
</reference>
<accession>A0A3N7HTE6</accession>
<keyword evidence="3" id="KW-1185">Reference proteome</keyword>
<gene>
    <name evidence="2" type="ORF">DZC73_00460</name>
</gene>
<organism evidence="2 3">
    <name type="scientific">Piscinibacter terrae</name>
    <dbReference type="NCBI Taxonomy" id="2496871"/>
    <lineage>
        <taxon>Bacteria</taxon>
        <taxon>Pseudomonadati</taxon>
        <taxon>Pseudomonadota</taxon>
        <taxon>Betaproteobacteria</taxon>
        <taxon>Burkholderiales</taxon>
        <taxon>Sphaerotilaceae</taxon>
        <taxon>Piscinibacter</taxon>
    </lineage>
</organism>
<sequence>MRWWMGVMLLGLWLAGEPQALAQASTVPTYVVGTTRPEDSVVGQWTRDIYTEAFRRMGAKVRFEVHPVMRLGQLLDNGDIDVEASRGFNFAKDLPSVIRVEEPIFEMVPALFVIEPSYQIKQLSELADKPWRVAWPRGLVECERPLVPLLSPDRVVDVGLTEQAVKMLLTGRVEFICGLDIVVLAMPRTPEYRGMSAVRKLIDVADVLPLYPHLNKRHKDIAPLLAATLRQMKAEGLVQRYRQEAFKRFGAT</sequence>
<evidence type="ECO:0000256" key="1">
    <source>
        <dbReference type="SAM" id="SignalP"/>
    </source>
</evidence>
<dbReference type="Gene3D" id="3.40.190.10">
    <property type="entry name" value="Periplasmic binding protein-like II"/>
    <property type="match status" value="2"/>
</dbReference>
<keyword evidence="1" id="KW-0732">Signal</keyword>
<reference evidence="2 3" key="2">
    <citation type="submission" date="2018-12" db="EMBL/GenBank/DDBJ databases">
        <title>Rhizobacter gummiphilus sp. nov., a rubber-degrading bacterium isolated from the soil of a botanical garden in Japan.</title>
        <authorList>
            <person name="Shunsuke S.S."/>
        </authorList>
    </citation>
    <scope>NUCLEOTIDE SEQUENCE [LARGE SCALE GENOMIC DNA]</scope>
    <source>
        <strain evidence="2 3">S-16</strain>
    </source>
</reference>
<dbReference type="SUPFAM" id="SSF53850">
    <property type="entry name" value="Periplasmic binding protein-like II"/>
    <property type="match status" value="1"/>
</dbReference>
<comment type="caution">
    <text evidence="2">The sequence shown here is derived from an EMBL/GenBank/DDBJ whole genome shotgun (WGS) entry which is preliminary data.</text>
</comment>